<accession>A0ABW3ZY60</accession>
<dbReference type="SUPFAM" id="SSF46955">
    <property type="entry name" value="Putative DNA-binding domain"/>
    <property type="match status" value="1"/>
</dbReference>
<keyword evidence="1" id="KW-0238">DNA-binding</keyword>
<keyword evidence="2" id="KW-1185">Reference proteome</keyword>
<protein>
    <submittedName>
        <fullName evidence="1">DNA-binding protein</fullName>
    </submittedName>
</protein>
<dbReference type="InterPro" id="IPR009061">
    <property type="entry name" value="DNA-bd_dom_put_sf"/>
</dbReference>
<sequence length="256" mass="30718">MKMMTATIFEETEKDIENAYKLQSKPKIEKETSYVLSQIIVIMLGAFKDRLKEITFDATYLHFNEQYILSDNNRLVLLEWLKRLMLLNMPTSDLEFGKLKLDLEDWYYQISGKDIVLEYREDYLIKPKQAAELLGVSNVTLNKYMKQGFEYIDTSSHNKIPKHAVDLWKDPVYCIKMQYLYQEKKRLRQTPEERLSEVYEELMQYKKKYKTPYIEKAFEGIEIDSVDDPSDYYEWRDLLEEEEQLTNKIIGEKDIE</sequence>
<reference evidence="2" key="1">
    <citation type="journal article" date="2019" name="Int. J. Syst. Evol. Microbiol.">
        <title>The Global Catalogue of Microorganisms (GCM) 10K type strain sequencing project: providing services to taxonomists for standard genome sequencing and annotation.</title>
        <authorList>
            <consortium name="The Broad Institute Genomics Platform"/>
            <consortium name="The Broad Institute Genome Sequencing Center for Infectious Disease"/>
            <person name="Wu L."/>
            <person name="Ma J."/>
        </authorList>
    </citation>
    <scope>NUCLEOTIDE SEQUENCE [LARGE SCALE GENOMIC DNA]</scope>
    <source>
        <strain evidence="2">CCUG 54822</strain>
    </source>
</reference>
<comment type="caution">
    <text evidence="1">The sequence shown here is derived from an EMBL/GenBank/DDBJ whole genome shotgun (WGS) entry which is preliminary data.</text>
</comment>
<dbReference type="EMBL" id="JBHTNH010000055">
    <property type="protein sequence ID" value="MFD1363352.1"/>
    <property type="molecule type" value="Genomic_DNA"/>
</dbReference>
<evidence type="ECO:0000313" key="1">
    <source>
        <dbReference type="EMBL" id="MFD1363352.1"/>
    </source>
</evidence>
<proteinExistence type="predicted"/>
<name>A0ABW3ZY60_9BACI</name>
<gene>
    <name evidence="1" type="ORF">ACFQ4A_17225</name>
</gene>
<evidence type="ECO:0000313" key="2">
    <source>
        <dbReference type="Proteomes" id="UP001597178"/>
    </source>
</evidence>
<dbReference type="GO" id="GO:0003677">
    <property type="term" value="F:DNA binding"/>
    <property type="evidence" value="ECO:0007669"/>
    <property type="project" value="UniProtKB-KW"/>
</dbReference>
<organism evidence="1 2">
    <name type="scientific">Lentibacillus salinarum</name>
    <dbReference type="NCBI Taxonomy" id="446820"/>
    <lineage>
        <taxon>Bacteria</taxon>
        <taxon>Bacillati</taxon>
        <taxon>Bacillota</taxon>
        <taxon>Bacilli</taxon>
        <taxon>Bacillales</taxon>
        <taxon>Bacillaceae</taxon>
        <taxon>Lentibacillus</taxon>
    </lineage>
</organism>
<dbReference type="Proteomes" id="UP001597178">
    <property type="component" value="Unassembled WGS sequence"/>
</dbReference>